<keyword evidence="2" id="KW-1185">Reference proteome</keyword>
<dbReference type="EMBL" id="SSTG01000013">
    <property type="protein sequence ID" value="THG54635.1"/>
    <property type="molecule type" value="Genomic_DNA"/>
</dbReference>
<sequence length="131" mass="14272">MLLIFACSISWLFIWHSSASFLRSESAVSRSRRSNGVPTSTESPARRYTSIIFVVIGEFIISSIAGTTIPVAGIVVANVVDNVIAVLFMLGRIDIITAAIDTTVMPDIIIIFLCALTWRYGFLVVIFVGPC</sequence>
<organism evidence="1 2">
    <name type="scientific">Muribaculum caecicola</name>
    <dbReference type="NCBI Taxonomy" id="3038144"/>
    <lineage>
        <taxon>Bacteria</taxon>
        <taxon>Pseudomonadati</taxon>
        <taxon>Bacteroidota</taxon>
        <taxon>Bacteroidia</taxon>
        <taxon>Bacteroidales</taxon>
        <taxon>Muribaculaceae</taxon>
        <taxon>Muribaculum</taxon>
    </lineage>
</organism>
<evidence type="ECO:0000313" key="1">
    <source>
        <dbReference type="EMBL" id="THG54635.1"/>
    </source>
</evidence>
<proteinExistence type="predicted"/>
<accession>A0AC61S7B3</accession>
<reference evidence="1" key="1">
    <citation type="submission" date="2019-04" db="EMBL/GenBank/DDBJ databases">
        <title>Microbes associate with the intestines of laboratory mice.</title>
        <authorList>
            <person name="Navarre W."/>
            <person name="Wong E."/>
            <person name="Huang K.C."/>
            <person name="Tropini C."/>
            <person name="Ng K."/>
            <person name="Yu B."/>
        </authorList>
    </citation>
    <scope>NUCLEOTIDE SEQUENCE</scope>
    <source>
        <strain evidence="1">NM86_A22</strain>
    </source>
</reference>
<dbReference type="Proteomes" id="UP000305401">
    <property type="component" value="Unassembled WGS sequence"/>
</dbReference>
<evidence type="ECO:0000313" key="2">
    <source>
        <dbReference type="Proteomes" id="UP000305401"/>
    </source>
</evidence>
<gene>
    <name evidence="1" type="ORF">E5990_02275</name>
</gene>
<name>A0AC61S7B3_9BACT</name>
<comment type="caution">
    <text evidence="1">The sequence shown here is derived from an EMBL/GenBank/DDBJ whole genome shotgun (WGS) entry which is preliminary data.</text>
</comment>
<protein>
    <submittedName>
        <fullName evidence="1">Uncharacterized protein</fullName>
    </submittedName>
</protein>